<dbReference type="InterPro" id="IPR003689">
    <property type="entry name" value="ZIP"/>
</dbReference>
<feature type="transmembrane region" description="Helical" evidence="8">
    <location>
        <begin position="92"/>
        <end position="115"/>
    </location>
</feature>
<evidence type="ECO:0000256" key="5">
    <source>
        <dbReference type="ARBA" id="ARBA00022989"/>
    </source>
</evidence>
<feature type="transmembrane region" description="Helical" evidence="8">
    <location>
        <begin position="265"/>
        <end position="286"/>
    </location>
</feature>
<evidence type="ECO:0000256" key="6">
    <source>
        <dbReference type="ARBA" id="ARBA00023065"/>
    </source>
</evidence>
<organism evidence="10 11">
    <name type="scientific">Zasmidium cellare</name>
    <name type="common">Wine cellar mold</name>
    <name type="synonym">Racodium cellare</name>
    <dbReference type="NCBI Taxonomy" id="395010"/>
    <lineage>
        <taxon>Eukaryota</taxon>
        <taxon>Fungi</taxon>
        <taxon>Dikarya</taxon>
        <taxon>Ascomycota</taxon>
        <taxon>Pezizomycotina</taxon>
        <taxon>Dothideomycetes</taxon>
        <taxon>Dothideomycetidae</taxon>
        <taxon>Mycosphaerellales</taxon>
        <taxon>Mycosphaerellaceae</taxon>
        <taxon>Zasmidium</taxon>
    </lineage>
</organism>
<dbReference type="EMBL" id="JAXOVC010000004">
    <property type="protein sequence ID" value="KAK4502347.1"/>
    <property type="molecule type" value="Genomic_DNA"/>
</dbReference>
<evidence type="ECO:0000256" key="1">
    <source>
        <dbReference type="ARBA" id="ARBA00004141"/>
    </source>
</evidence>
<dbReference type="InterPro" id="IPR004698">
    <property type="entry name" value="Zn/Fe_permease_fun/pln"/>
</dbReference>
<accession>A0ABR0ELJ8</accession>
<keyword evidence="6 8" id="KW-0406">Ion transport</keyword>
<evidence type="ECO:0000256" key="4">
    <source>
        <dbReference type="ARBA" id="ARBA00022692"/>
    </source>
</evidence>
<keyword evidence="3 8" id="KW-0813">Transport</keyword>
<feature type="transmembrane region" description="Helical" evidence="8">
    <location>
        <begin position="361"/>
        <end position="380"/>
    </location>
</feature>
<evidence type="ECO:0000313" key="11">
    <source>
        <dbReference type="Proteomes" id="UP001305779"/>
    </source>
</evidence>
<dbReference type="PANTHER" id="PTHR11040:SF32">
    <property type="entry name" value="ZINC-REGULATED TRANSPORTER 1"/>
    <property type="match status" value="1"/>
</dbReference>
<keyword evidence="5 8" id="KW-1133">Transmembrane helix</keyword>
<evidence type="ECO:0000256" key="3">
    <source>
        <dbReference type="ARBA" id="ARBA00022448"/>
    </source>
</evidence>
<comment type="caution">
    <text evidence="8">Lacks conserved residue(s) required for the propagation of feature annotation.</text>
</comment>
<keyword evidence="7 8" id="KW-0472">Membrane</keyword>
<gene>
    <name evidence="10" type="ORF">PRZ48_005772</name>
</gene>
<feature type="transmembrane region" description="Helical" evidence="8">
    <location>
        <begin position="58"/>
        <end position="80"/>
    </location>
</feature>
<evidence type="ECO:0000256" key="9">
    <source>
        <dbReference type="SAM" id="MobiDB-lite"/>
    </source>
</evidence>
<sequence>MADASTTATGVWPQSTDSYTDYISNPMMVNLEEVRDLSLMRQVVCYLNAGDPEYSGSLGVHISAIFVVLVVSTAVTFFPVMATRMKSFKIPLYPYLFARYFGAGVIIATAFVHLLDPAYGEIGPQTCVGMTPGWDQYSWVPAIAMTSGLVVFLMDFYAERYVEKKYGLAHAGAAQGGHPGDPRVRAESVDLGMMHYQLDNGSTRRRSTHQALHSADQDPHLRQDLQQGLGNPNNESKTMDDGYASDSLSDEKLEEITNRAFQQQIAAFLILEFGVIFHSVIIGLTLGTAGDEFATLYPVIVFHQSFEGLGIGARLSSIPFPKKLHWMPWVLCLAYGLTTPISIGIGLGVRTTYNGSSNTANIVSGILDSISAGILLYTGFVELLARDFLFNPERTNNDRQLLFMIVCVLLGAGIMALLGKWA</sequence>
<proteinExistence type="inferred from homology"/>
<keyword evidence="11" id="KW-1185">Reference proteome</keyword>
<dbReference type="NCBIfam" id="TIGR00820">
    <property type="entry name" value="zip"/>
    <property type="match status" value="1"/>
</dbReference>
<evidence type="ECO:0000256" key="7">
    <source>
        <dbReference type="ARBA" id="ARBA00023136"/>
    </source>
</evidence>
<comment type="similarity">
    <text evidence="2 8">Belongs to the ZIP transporter (TC 2.A.5) family.</text>
</comment>
<reference evidence="10 11" key="1">
    <citation type="journal article" date="2023" name="G3 (Bethesda)">
        <title>A chromosome-level genome assembly of Zasmidium syzygii isolated from banana leaves.</title>
        <authorList>
            <person name="van Westerhoven A.C."/>
            <person name="Mehrabi R."/>
            <person name="Talebi R."/>
            <person name="Steentjes M.B.F."/>
            <person name="Corcolon B."/>
            <person name="Chong P.A."/>
            <person name="Kema G.H.J."/>
            <person name="Seidl M.F."/>
        </authorList>
    </citation>
    <scope>NUCLEOTIDE SEQUENCE [LARGE SCALE GENOMIC DNA]</scope>
    <source>
        <strain evidence="10 11">P124</strain>
    </source>
</reference>
<protein>
    <submittedName>
        <fullName evidence="10">Uncharacterized protein</fullName>
    </submittedName>
</protein>
<comment type="subcellular location">
    <subcellularLocation>
        <location evidence="1 8">Membrane</location>
        <topology evidence="1 8">Multi-pass membrane protein</topology>
    </subcellularLocation>
</comment>
<feature type="transmembrane region" description="Helical" evidence="8">
    <location>
        <begin position="139"/>
        <end position="158"/>
    </location>
</feature>
<evidence type="ECO:0000256" key="2">
    <source>
        <dbReference type="ARBA" id="ARBA00006939"/>
    </source>
</evidence>
<feature type="compositionally biased region" description="Polar residues" evidence="9">
    <location>
        <begin position="224"/>
        <end position="236"/>
    </location>
</feature>
<dbReference type="Proteomes" id="UP001305779">
    <property type="component" value="Unassembled WGS sequence"/>
</dbReference>
<comment type="caution">
    <text evidence="10">The sequence shown here is derived from an EMBL/GenBank/DDBJ whole genome shotgun (WGS) entry which is preliminary data.</text>
</comment>
<feature type="region of interest" description="Disordered" evidence="9">
    <location>
        <begin position="201"/>
        <end position="245"/>
    </location>
</feature>
<dbReference type="Pfam" id="PF02535">
    <property type="entry name" value="Zip"/>
    <property type="match status" value="1"/>
</dbReference>
<dbReference type="PANTHER" id="PTHR11040">
    <property type="entry name" value="ZINC/IRON TRANSPORTER"/>
    <property type="match status" value="1"/>
</dbReference>
<feature type="transmembrane region" description="Helical" evidence="8">
    <location>
        <begin position="400"/>
        <end position="419"/>
    </location>
</feature>
<name>A0ABR0ELJ8_ZASCE</name>
<keyword evidence="4 8" id="KW-0812">Transmembrane</keyword>
<feature type="transmembrane region" description="Helical" evidence="8">
    <location>
        <begin position="326"/>
        <end position="349"/>
    </location>
</feature>
<evidence type="ECO:0000256" key="8">
    <source>
        <dbReference type="RuleBase" id="RU362088"/>
    </source>
</evidence>
<evidence type="ECO:0000313" key="10">
    <source>
        <dbReference type="EMBL" id="KAK4502347.1"/>
    </source>
</evidence>